<evidence type="ECO:0000259" key="6">
    <source>
        <dbReference type="Pfam" id="PF25954"/>
    </source>
</evidence>
<evidence type="ECO:0000259" key="5">
    <source>
        <dbReference type="Pfam" id="PF25917"/>
    </source>
</evidence>
<dbReference type="InterPro" id="IPR058624">
    <property type="entry name" value="MdtA-like_HH"/>
</dbReference>
<dbReference type="GO" id="GO:0055085">
    <property type="term" value="P:transmembrane transport"/>
    <property type="evidence" value="ECO:0007669"/>
    <property type="project" value="InterPro"/>
</dbReference>
<comment type="caution">
    <text evidence="7">The sequence shown here is derived from an EMBL/GenBank/DDBJ whole genome shotgun (WGS) entry which is preliminary data.</text>
</comment>
<name>A0A3L8Q3L3_9GAMM</name>
<evidence type="ECO:0000259" key="4">
    <source>
        <dbReference type="Pfam" id="PF25876"/>
    </source>
</evidence>
<comment type="similarity">
    <text evidence="1">Belongs to the membrane fusion protein (MFP) (TC 8.A.1) family.</text>
</comment>
<dbReference type="Proteomes" id="UP000281474">
    <property type="component" value="Unassembled WGS sequence"/>
</dbReference>
<keyword evidence="3" id="KW-0812">Transmembrane</keyword>
<feature type="coiled-coil region" evidence="2">
    <location>
        <begin position="92"/>
        <end position="140"/>
    </location>
</feature>
<dbReference type="Gene3D" id="2.40.30.170">
    <property type="match status" value="1"/>
</dbReference>
<keyword evidence="2" id="KW-0175">Coiled coil</keyword>
<evidence type="ECO:0000256" key="3">
    <source>
        <dbReference type="SAM" id="Phobius"/>
    </source>
</evidence>
<dbReference type="AlphaFoldDB" id="A0A3L8Q3L3"/>
<evidence type="ECO:0000313" key="8">
    <source>
        <dbReference type="Proteomes" id="UP000281474"/>
    </source>
</evidence>
<keyword evidence="3" id="KW-1133">Transmembrane helix</keyword>
<evidence type="ECO:0000256" key="2">
    <source>
        <dbReference type="SAM" id="Coils"/>
    </source>
</evidence>
<dbReference type="PANTHER" id="PTHR30386">
    <property type="entry name" value="MEMBRANE FUSION SUBUNIT OF EMRAB-TOLC MULTIDRUG EFFLUX PUMP"/>
    <property type="match status" value="1"/>
</dbReference>
<dbReference type="SUPFAM" id="SSF111369">
    <property type="entry name" value="HlyD-like secretion proteins"/>
    <property type="match status" value="3"/>
</dbReference>
<feature type="domain" description="Multidrug resistance protein MdtA-like barrel-sandwich hybrid" evidence="5">
    <location>
        <begin position="53"/>
        <end position="247"/>
    </location>
</feature>
<dbReference type="Gene3D" id="1.10.287.470">
    <property type="entry name" value="Helix hairpin bin"/>
    <property type="match status" value="1"/>
</dbReference>
<reference evidence="7 8" key="1">
    <citation type="submission" date="2018-09" db="EMBL/GenBank/DDBJ databases">
        <title>Phylogeny of the Shewanellaceae, and recommendation for two new genera, Pseudoshewanella and Parashewanella.</title>
        <authorList>
            <person name="Wang G."/>
        </authorList>
    </citation>
    <scope>NUCLEOTIDE SEQUENCE [LARGE SCALE GENOMIC DNA]</scope>
    <source>
        <strain evidence="7 8">C51</strain>
    </source>
</reference>
<dbReference type="InterPro" id="IPR058625">
    <property type="entry name" value="MdtA-like_BSH"/>
</dbReference>
<feature type="domain" description="CusB-like beta-barrel" evidence="6">
    <location>
        <begin position="252"/>
        <end position="296"/>
    </location>
</feature>
<evidence type="ECO:0000256" key="1">
    <source>
        <dbReference type="ARBA" id="ARBA00009477"/>
    </source>
</evidence>
<feature type="domain" description="Multidrug resistance protein MdtA-like alpha-helical hairpin" evidence="4">
    <location>
        <begin position="121"/>
        <end position="183"/>
    </location>
</feature>
<evidence type="ECO:0000313" key="7">
    <source>
        <dbReference type="EMBL" id="RLV61332.1"/>
    </source>
</evidence>
<sequence length="349" mass="37788">MSDQTVSPSSKRSPLIRAFALVFVVILAVAAYWFSYGQYFESTDNAYTAGDVTNISAQISGKVIQSFVSENQKVSAGQLLGKIDDRDFLVSIEKAKANVTLASTELETLHAQQQLQQSKISQAKSKIASAQAQYNLAKQQVIRAKSLIKSNYASQKDLDTAISQQKVTQAQVKEAQAGLQAANDSLNVITSQLQQAKAKISVANAQLEQAKIALSYTKIKAPVDGVVGKKGLRVGLYVQPGMPLLSVVPSDKIWVTANFKETQIADIKPGMKVELALDAYPDTPLEGEVESFSPATGAQFALFPPENATGNFTKVVQRVPVRIKLLHPEKLQGRLIPGLSVEAMVDLRK</sequence>
<dbReference type="Pfam" id="PF25876">
    <property type="entry name" value="HH_MFP_RND"/>
    <property type="match status" value="1"/>
</dbReference>
<dbReference type="OrthoDB" id="9811754at2"/>
<dbReference type="Pfam" id="PF25954">
    <property type="entry name" value="Beta-barrel_RND_2"/>
    <property type="match status" value="1"/>
</dbReference>
<accession>A0A3L8Q3L3</accession>
<dbReference type="InterPro" id="IPR050739">
    <property type="entry name" value="MFP"/>
</dbReference>
<dbReference type="PANTHER" id="PTHR30386:SF24">
    <property type="entry name" value="MULTIDRUG RESISTANCE EFFLUX PUMP"/>
    <property type="match status" value="1"/>
</dbReference>
<organism evidence="7 8">
    <name type="scientific">Parashewanella curva</name>
    <dbReference type="NCBI Taxonomy" id="2338552"/>
    <lineage>
        <taxon>Bacteria</taxon>
        <taxon>Pseudomonadati</taxon>
        <taxon>Pseudomonadota</taxon>
        <taxon>Gammaproteobacteria</taxon>
        <taxon>Alteromonadales</taxon>
        <taxon>Shewanellaceae</taxon>
        <taxon>Parashewanella</taxon>
    </lineage>
</organism>
<keyword evidence="3" id="KW-0472">Membrane</keyword>
<proteinExistence type="inferred from homology"/>
<dbReference type="InterPro" id="IPR058792">
    <property type="entry name" value="Beta-barrel_RND_2"/>
</dbReference>
<dbReference type="RefSeq" id="WP_121837369.1">
    <property type="nucleotide sequence ID" value="NZ_ML014755.1"/>
</dbReference>
<feature type="transmembrane region" description="Helical" evidence="3">
    <location>
        <begin position="15"/>
        <end position="34"/>
    </location>
</feature>
<keyword evidence="8" id="KW-1185">Reference proteome</keyword>
<protein>
    <submittedName>
        <fullName evidence="7">HlyD family secretion protein</fullName>
    </submittedName>
</protein>
<dbReference type="EMBL" id="QZEI01000004">
    <property type="protein sequence ID" value="RLV61332.1"/>
    <property type="molecule type" value="Genomic_DNA"/>
</dbReference>
<gene>
    <name evidence="7" type="ORF">D5018_02310</name>
</gene>
<dbReference type="Pfam" id="PF25917">
    <property type="entry name" value="BSH_RND"/>
    <property type="match status" value="1"/>
</dbReference>
<feature type="coiled-coil region" evidence="2">
    <location>
        <begin position="179"/>
        <end position="213"/>
    </location>
</feature>